<name>A0A7Z2T1H5_9VIBR</name>
<sequence length="151" mass="17110">MRDHRPTSTSDIAGSDALKKIQEKAQEILALQQLINSILPPGVEAHCRVANIENNLLIIEAASAAVKMRLDYDRLNILNQARQSGYGRLMGIEVKINPEIYRQRQQKEFRPKREPISENAANNLLHIAANAPDKVKRRLERIAQLSKKRPS</sequence>
<gene>
    <name evidence="1" type="ORF">GT360_02885</name>
</gene>
<dbReference type="InterPro" id="IPR007922">
    <property type="entry name" value="DciA-like"/>
</dbReference>
<accession>A0A7Z2T1H5</accession>
<proteinExistence type="predicted"/>
<dbReference type="AlphaFoldDB" id="A0A7Z2T1H5"/>
<organism evidence="1 2">
    <name type="scientific">Vibrio astriarenae</name>
    <dbReference type="NCBI Taxonomy" id="1481923"/>
    <lineage>
        <taxon>Bacteria</taxon>
        <taxon>Pseudomonadati</taxon>
        <taxon>Pseudomonadota</taxon>
        <taxon>Gammaproteobacteria</taxon>
        <taxon>Vibrionales</taxon>
        <taxon>Vibrionaceae</taxon>
        <taxon>Vibrio</taxon>
    </lineage>
</organism>
<reference evidence="1 2" key="1">
    <citation type="submission" date="2020-01" db="EMBL/GenBank/DDBJ databases">
        <title>Whole genome and functional gene identification of agarase of Vibrio HN897.</title>
        <authorList>
            <person name="Liu Y."/>
            <person name="Zhao Z."/>
        </authorList>
    </citation>
    <scope>NUCLEOTIDE SEQUENCE [LARGE SCALE GENOMIC DNA]</scope>
    <source>
        <strain evidence="1 2">HN897</strain>
    </source>
</reference>
<evidence type="ECO:0000313" key="1">
    <source>
        <dbReference type="EMBL" id="QIA62527.1"/>
    </source>
</evidence>
<evidence type="ECO:0000313" key="2">
    <source>
        <dbReference type="Proteomes" id="UP000464262"/>
    </source>
</evidence>
<dbReference type="KEGG" id="vas:GT360_02885"/>
<keyword evidence="2" id="KW-1185">Reference proteome</keyword>
<protein>
    <submittedName>
        <fullName evidence="1">DUF721 domain-containing protein</fullName>
    </submittedName>
</protein>
<dbReference type="Pfam" id="PF05258">
    <property type="entry name" value="DciA"/>
    <property type="match status" value="1"/>
</dbReference>
<dbReference type="RefSeq" id="WP_164647422.1">
    <property type="nucleotide sequence ID" value="NZ_CP047475.1"/>
</dbReference>
<dbReference type="EMBL" id="CP047475">
    <property type="protein sequence ID" value="QIA62527.1"/>
    <property type="molecule type" value="Genomic_DNA"/>
</dbReference>
<dbReference type="Proteomes" id="UP000464262">
    <property type="component" value="Chromosome 1"/>
</dbReference>